<dbReference type="EMBL" id="NHSD01000102">
    <property type="protein sequence ID" value="MBK5926123.1"/>
    <property type="molecule type" value="Genomic_DNA"/>
</dbReference>
<dbReference type="Pfam" id="PF00892">
    <property type="entry name" value="EamA"/>
    <property type="match status" value="2"/>
</dbReference>
<evidence type="ECO:0000256" key="1">
    <source>
        <dbReference type="ARBA" id="ARBA00004141"/>
    </source>
</evidence>
<sequence length="309" mass="32750">MGVTGAGRGAVAGTPDRADIGRPLAAFGWMLGAIASFVLMAVSGREVQAELNSFQLMAWRSAIGFAIVCAAMALSRPGFAQARTAQPWLHVKRNVFHFAGQNAWFMALMLLPLAQLVALEFTSPIWVALLAALMLGERLTRRKIVAVLLGFTGVLIVAQPGVEPIQIGHAVALMAALGFALNTIYTKQIMAHDTVLCVLFWMTLSQGLMGLVLGLPGGFPWPSAGVWPWLVLVGMTGLSAHYCLTSALGHAPASIVAPMEFLRLPVIATVGALVYAESVAVAVFVGGAVILTANMVNIGVRWPRRRRAG</sequence>
<evidence type="ECO:0000256" key="4">
    <source>
        <dbReference type="ARBA" id="ARBA00022989"/>
    </source>
</evidence>
<comment type="caution">
    <text evidence="8">The sequence shown here is derived from an EMBL/GenBank/DDBJ whole genome shotgun (WGS) entry which is preliminary data.</text>
</comment>
<accession>A0A934TI59</accession>
<feature type="transmembrane region" description="Helical" evidence="6">
    <location>
        <begin position="194"/>
        <end position="214"/>
    </location>
</feature>
<gene>
    <name evidence="8" type="ORF">CCR87_01925</name>
</gene>
<evidence type="ECO:0000313" key="8">
    <source>
        <dbReference type="EMBL" id="MBK5926123.1"/>
    </source>
</evidence>
<comment type="subcellular location">
    <subcellularLocation>
        <location evidence="1">Membrane</location>
        <topology evidence="1">Multi-pass membrane protein</topology>
    </subcellularLocation>
</comment>
<feature type="transmembrane region" description="Helical" evidence="6">
    <location>
        <begin position="56"/>
        <end position="74"/>
    </location>
</feature>
<protein>
    <recommendedName>
        <fullName evidence="7">EamA domain-containing protein</fullName>
    </recommendedName>
</protein>
<comment type="similarity">
    <text evidence="2">Belongs to the drug/metabolite transporter (DMT) superfamily. 10 TMS drug/metabolite exporter (DME) (TC 2.A.7.3) family.</text>
</comment>
<reference evidence="8" key="1">
    <citation type="submission" date="2017-05" db="EMBL/GenBank/DDBJ databases">
        <authorList>
            <person name="Imhoff J.F."/>
            <person name="Rahn T."/>
            <person name="Kuenzel S."/>
            <person name="Neulinger S.C."/>
        </authorList>
    </citation>
    <scope>NUCLEOTIDE SEQUENCE</scope>
    <source>
        <strain evidence="8">LMG 28126</strain>
    </source>
</reference>
<feature type="transmembrane region" description="Helical" evidence="6">
    <location>
        <begin position="281"/>
        <end position="300"/>
    </location>
</feature>
<evidence type="ECO:0000313" key="9">
    <source>
        <dbReference type="Proteomes" id="UP000706333"/>
    </source>
</evidence>
<dbReference type="PANTHER" id="PTHR22911:SF6">
    <property type="entry name" value="SOLUTE CARRIER FAMILY 35 MEMBER G1"/>
    <property type="match status" value="1"/>
</dbReference>
<name>A0A934TI59_9RHOB</name>
<dbReference type="SUPFAM" id="SSF103481">
    <property type="entry name" value="Multidrug resistance efflux transporter EmrE"/>
    <property type="match status" value="2"/>
</dbReference>
<dbReference type="AlphaFoldDB" id="A0A934TI59"/>
<feature type="transmembrane region" description="Helical" evidence="6">
    <location>
        <begin position="144"/>
        <end position="161"/>
    </location>
</feature>
<feature type="transmembrane region" description="Helical" evidence="6">
    <location>
        <begin position="167"/>
        <end position="185"/>
    </location>
</feature>
<organism evidence="8 9">
    <name type="scientific">Rhodobaculum claviforme</name>
    <dbReference type="NCBI Taxonomy" id="1549854"/>
    <lineage>
        <taxon>Bacteria</taxon>
        <taxon>Pseudomonadati</taxon>
        <taxon>Pseudomonadota</taxon>
        <taxon>Alphaproteobacteria</taxon>
        <taxon>Rhodobacterales</taxon>
        <taxon>Paracoccaceae</taxon>
        <taxon>Rhodobaculum</taxon>
    </lineage>
</organism>
<feature type="domain" description="EamA" evidence="7">
    <location>
        <begin position="28"/>
        <end position="157"/>
    </location>
</feature>
<reference evidence="8" key="2">
    <citation type="journal article" date="2020" name="Microorganisms">
        <title>Osmotic Adaptation and Compatible Solute Biosynthesis of Phototrophic Bacteria as Revealed from Genome Analyses.</title>
        <authorList>
            <person name="Imhoff J.F."/>
            <person name="Rahn T."/>
            <person name="Kunzel S."/>
            <person name="Keller A."/>
            <person name="Neulinger S.C."/>
        </authorList>
    </citation>
    <scope>NUCLEOTIDE SEQUENCE</scope>
    <source>
        <strain evidence="8">LMG 28126</strain>
    </source>
</reference>
<feature type="domain" description="EamA" evidence="7">
    <location>
        <begin position="167"/>
        <end position="293"/>
    </location>
</feature>
<keyword evidence="9" id="KW-1185">Reference proteome</keyword>
<keyword evidence="5 6" id="KW-0472">Membrane</keyword>
<proteinExistence type="inferred from homology"/>
<keyword evidence="3 6" id="KW-0812">Transmembrane</keyword>
<feature type="transmembrane region" description="Helical" evidence="6">
    <location>
        <begin position="103"/>
        <end position="132"/>
    </location>
</feature>
<feature type="transmembrane region" description="Helical" evidence="6">
    <location>
        <begin position="24"/>
        <end position="44"/>
    </location>
</feature>
<dbReference type="GO" id="GO:0016020">
    <property type="term" value="C:membrane"/>
    <property type="evidence" value="ECO:0007669"/>
    <property type="project" value="UniProtKB-SubCell"/>
</dbReference>
<evidence type="ECO:0000256" key="5">
    <source>
        <dbReference type="ARBA" id="ARBA00023136"/>
    </source>
</evidence>
<evidence type="ECO:0000256" key="3">
    <source>
        <dbReference type="ARBA" id="ARBA00022692"/>
    </source>
</evidence>
<dbReference type="Proteomes" id="UP000706333">
    <property type="component" value="Unassembled WGS sequence"/>
</dbReference>
<evidence type="ECO:0000256" key="6">
    <source>
        <dbReference type="SAM" id="Phobius"/>
    </source>
</evidence>
<keyword evidence="4 6" id="KW-1133">Transmembrane helix</keyword>
<dbReference type="PANTHER" id="PTHR22911">
    <property type="entry name" value="ACYL-MALONYL CONDENSING ENZYME-RELATED"/>
    <property type="match status" value="1"/>
</dbReference>
<dbReference type="InterPro" id="IPR037185">
    <property type="entry name" value="EmrE-like"/>
</dbReference>
<evidence type="ECO:0000256" key="2">
    <source>
        <dbReference type="ARBA" id="ARBA00009853"/>
    </source>
</evidence>
<dbReference type="InterPro" id="IPR000620">
    <property type="entry name" value="EamA_dom"/>
</dbReference>
<evidence type="ECO:0000259" key="7">
    <source>
        <dbReference type="Pfam" id="PF00892"/>
    </source>
</evidence>